<feature type="compositionally biased region" description="Basic residues" evidence="10">
    <location>
        <begin position="504"/>
        <end position="513"/>
    </location>
</feature>
<dbReference type="Pfam" id="PF18995">
    <property type="entry name" value="PRT6_C"/>
    <property type="match status" value="1"/>
</dbReference>
<reference evidence="12" key="1">
    <citation type="submission" date="2022-10" db="EMBL/GenBank/DDBJ databases">
        <title>Culturing micro-colonial fungi from biological soil crusts in the Mojave desert and describing Neophaeococcomyces mojavensis, and introducing the new genera and species Taxawa tesnikishii.</title>
        <authorList>
            <person name="Kurbessoian T."/>
            <person name="Stajich J.E."/>
        </authorList>
    </citation>
    <scope>NUCLEOTIDE SEQUENCE</scope>
    <source>
        <strain evidence="12">TK_1</strain>
    </source>
</reference>
<dbReference type="InterPro" id="IPR036390">
    <property type="entry name" value="WH_DNA-bd_sf"/>
</dbReference>
<dbReference type="PANTHER" id="PTHR21497">
    <property type="entry name" value="UBIQUITIN LIGASE E3 ALPHA-RELATED"/>
    <property type="match status" value="1"/>
</dbReference>
<comment type="caution">
    <text evidence="12">The sequence shown here is derived from an EMBL/GenBank/DDBJ whole genome shotgun (WGS) entry which is preliminary data.</text>
</comment>
<evidence type="ECO:0000256" key="4">
    <source>
        <dbReference type="ARBA" id="ARBA00022771"/>
    </source>
</evidence>
<evidence type="ECO:0000256" key="3">
    <source>
        <dbReference type="ARBA" id="ARBA00022723"/>
    </source>
</evidence>
<dbReference type="InterPro" id="IPR003769">
    <property type="entry name" value="ClpS_core"/>
</dbReference>
<dbReference type="PROSITE" id="PS51157">
    <property type="entry name" value="ZF_UBR"/>
    <property type="match status" value="1"/>
</dbReference>
<evidence type="ECO:0000256" key="6">
    <source>
        <dbReference type="ARBA" id="ARBA00022833"/>
    </source>
</evidence>
<keyword evidence="12" id="KW-0012">Acyltransferase</keyword>
<keyword evidence="2 9" id="KW-0808">Transferase</keyword>
<keyword evidence="13" id="KW-1185">Reference proteome</keyword>
<evidence type="ECO:0000259" key="11">
    <source>
        <dbReference type="PROSITE" id="PS51157"/>
    </source>
</evidence>
<feature type="region of interest" description="Disordered" evidence="10">
    <location>
        <begin position="1252"/>
        <end position="1283"/>
    </location>
</feature>
<keyword evidence="3 9" id="KW-0479">Metal-binding</keyword>
<feature type="compositionally biased region" description="Pro residues" evidence="10">
    <location>
        <begin position="462"/>
        <end position="471"/>
    </location>
</feature>
<dbReference type="CDD" id="cd19673">
    <property type="entry name" value="UBR-box_UBR3"/>
    <property type="match status" value="1"/>
</dbReference>
<keyword evidence="5 9" id="KW-0833">Ubl conjugation pathway</keyword>
<feature type="compositionally biased region" description="Acidic residues" evidence="10">
    <location>
        <begin position="411"/>
        <end position="428"/>
    </location>
</feature>
<dbReference type="Pfam" id="PF02207">
    <property type="entry name" value="zf-UBR"/>
    <property type="match status" value="1"/>
</dbReference>
<dbReference type="GO" id="GO:0061630">
    <property type="term" value="F:ubiquitin protein ligase activity"/>
    <property type="evidence" value="ECO:0007669"/>
    <property type="project" value="UniProtKB-EC"/>
</dbReference>
<evidence type="ECO:0000256" key="7">
    <source>
        <dbReference type="ARBA" id="ARBA00046341"/>
    </source>
</evidence>
<evidence type="ECO:0000313" key="12">
    <source>
        <dbReference type="EMBL" id="KAJ9659021.1"/>
    </source>
</evidence>
<comment type="catalytic activity">
    <reaction evidence="1 9">
        <text>S-ubiquitinyl-[E2 ubiquitin-conjugating enzyme]-L-cysteine + [acceptor protein]-L-lysine = [E2 ubiquitin-conjugating enzyme]-L-cysteine + N(6)-ubiquitinyl-[acceptor protein]-L-lysine.</text>
        <dbReference type="EC" id="2.3.2.27"/>
    </reaction>
</comment>
<keyword evidence="4 9" id="KW-0863">Zinc-finger</keyword>
<dbReference type="Pfam" id="PF02617">
    <property type="entry name" value="ClpS"/>
    <property type="match status" value="1"/>
</dbReference>
<dbReference type="InterPro" id="IPR039164">
    <property type="entry name" value="UBR1-like"/>
</dbReference>
<evidence type="ECO:0000256" key="10">
    <source>
        <dbReference type="SAM" id="MobiDB-lite"/>
    </source>
</evidence>
<sequence length="2176" mass="246329">MLISPKEQNLCKLLRDHPANFNHRYDSNARRALVQILFRSLAGGRDDYLSYFFPQGPPPASQPWSLRTAQGAVEGAEYTEAARGHPCGHIFKSGEATYRCKTCTVDDTCVLCARCFDASDHDGHTVFVSISPGNSGCCDCGDDEAWVRPVHCNIHSKRAEADSKAAGKAKQGSLLPEDLVESIRITIARTLDYYCDVFSCSPEQLRLPKTEQTILKDEQLSRLTSKWYGGADEEPLNQEFALVLWNDEKHTVNDVRDQVSRACKQRKKFGLEKALEVDEVGRSVIIYSTDVKELLRMAEIIEQIKLTVTIRSARDTFREQMCGTIMEWITDIAGCSAGPDNNVLRNVICEEMLKPWRMGSEAHHAQVGKDGIDDHEVEDEEELPFYGRFVGRPERRSRRGAQAGVEQVVDSSDDDSYSEAEDGNEMDVDQANGADQDGDYEMRLPDDSEDYTEAQEATLAGYPPPPPPPSAPRRRGHGHTPPESDDGDHPALQIALPEPMKVPRTPKRRVKVTRPPKAPKYWLETPEAFSMKDAVPVHEDLWQRVRLDYMILYDLRMWKKARIDMRDVFITTVVTIPSFKRVLGLRFAGVYTTLAQLYLIADREPDHSIINLSLQMLTTPSITAEVIERGNFFTNLMAILYTFLTTRQVGYPSDVNPLATLAFDAGAVTNRRMYHFFLDMKYLLSSDQVREQLCNEERYLLQFLDLVKLHQGICPNVRAVGEHLEYETDAWISAQIITREINKLCRQFSEAYSSTSDPDFARLCKAIRRTAKVVIINSLGAERRRFSQAEIKGETRFKRLDPFVFEIDLRNFSKPQHIIVDFIIEKEPMSFHHALHYTLSWLIDRGKGMTRDQMLGLLLFSVQELREAPAPLRALTPDLQPEQYLLAAFDFPLRVCAWLSQMRAGMWVRNGITLRHQMSTYRGVIQRDVAYQRDIFLLQAAMVLCSPAAFLASVVDRFGLLEWVTGSFTVRPGWEDTQTIDVAEDFIHLLIILLSDRASLTPSENEGKPQVTAIRRDIAHILCFKPLSYSELTQRLSEKIQEADEFADILSEMTKFRPPEGLSDSGTFELKEQFVEEIDPYNAQYTRNQREEAENIYKKYMARKTSRPPAEIVFEPRLHPISSGVFQGLADFTKIPLFTQVIYYFLKYVGYAPEIAPNVPTTRIEGFLQFVLQLVLLAVNEDDSDEDHLPEGPTHSFVSFALLKRLPNAPIGQATILSLLQNILRAQIYSGCEPKIRLILHRLQQKQPSTYAAATSSLDLPGDRMDTASPAPPDAQEKELKKKQALERQARVMAAMKEQQSSFMANQAIDWGDEDFSDADEDTAVSPTDQHQTWKFPSGTCILCQEETDDQRLYGTFAFITESSILRQTNIQDEDWVAEVVSTPMSLDRSAESIRPFGVAGQNRRRIEKVTSDGTKIVTERQDLGKGFPQGHTRRGPITTGCGHIMHYACFENYNQATQRRHINQIARNHPERPDAKEFLCPLCKALGNVFLPIIWKDKTLGYPDVVAPEVPFEQWIVGQLPVNVSKLYKGPETLESHETPAAVARSQKFFLDYASQEVVTSLASGFPDLTGIASLIMPPPQPPRSNTQLLPAVLPLAYDDPRDPLFFPEHSLPSMSIPMLELTRIYQRLRDTMRVNSLYTRYSYPHMPAAIVEDLTHTDTLARTLGYSIASTEIAQRGVECDVGTTLLDKVPSSTLTHLRILSETILSYDAVGCLRNDGSNKANQEFLETQIRQLRQLFIGHPYVYEQDVLSLELRGLPPLLEQDPFIFLTECAVCIVPVMHLDIHHILRLCYLAEIVRVVIAFVSQPKSVWPFDSSAGNTQDKSKLTHEQKSHCEPEQALAFRAFLDRIVNAYLREGPFTSAGDGTGVTLELAESLSSETWPPSESQHHKVTYATSLNPIHIRRRLEQPECWRFLRTLITSYALPFLRKAVILMHVRFGVDFPFAGPASANDSELDRLSRALQLPLLDQIFESYMSDEAHGSTTRSLVTGWIRHWTWSRDAKQRSPRPGITLSHPAIFELVGLPKNYDTLTDEAIKRRCPTTGKDITDPAICLFCGDIFCSQAVCCSTHRGTLTMGKGGCNRHMAKCGVNVGLFINIRKCMVLYLHNGHGSWAVAPYLDKHGESDPTLRRHHQLFLNQKRYDQLLRNVWLNHGIPSTIARRLEGDVNNGGWETL</sequence>
<dbReference type="Gene3D" id="2.10.110.30">
    <property type="match status" value="1"/>
</dbReference>
<comment type="similarity">
    <text evidence="7 9">Belongs to the E3 ubiquitin-protein ligase UBR1-like family.</text>
</comment>
<evidence type="ECO:0000313" key="13">
    <source>
        <dbReference type="Proteomes" id="UP001172684"/>
    </source>
</evidence>
<evidence type="ECO:0000256" key="9">
    <source>
        <dbReference type="RuleBase" id="RU366018"/>
    </source>
</evidence>
<dbReference type="PANTHER" id="PTHR21497:SF24">
    <property type="entry name" value="E3 UBIQUITIN-PROTEIN LIGASE UBR1"/>
    <property type="match status" value="1"/>
</dbReference>
<dbReference type="SUPFAM" id="SSF46785">
    <property type="entry name" value="Winged helix' DNA-binding domain"/>
    <property type="match status" value="1"/>
</dbReference>
<organism evidence="12 13">
    <name type="scientific">Coniosporium apollinis</name>
    <dbReference type="NCBI Taxonomy" id="61459"/>
    <lineage>
        <taxon>Eukaryota</taxon>
        <taxon>Fungi</taxon>
        <taxon>Dikarya</taxon>
        <taxon>Ascomycota</taxon>
        <taxon>Pezizomycotina</taxon>
        <taxon>Dothideomycetes</taxon>
        <taxon>Dothideomycetes incertae sedis</taxon>
        <taxon>Coniosporium</taxon>
    </lineage>
</organism>
<comment type="pathway">
    <text evidence="9">Protein modification; protein ubiquitination.</text>
</comment>
<dbReference type="Pfam" id="PF22960">
    <property type="entry name" value="WHD_UBR1"/>
    <property type="match status" value="1"/>
</dbReference>
<protein>
    <recommendedName>
        <fullName evidence="9">E3 ubiquitin-protein ligase</fullName>
        <ecNumber evidence="9">2.3.2.27</ecNumber>
    </recommendedName>
</protein>
<proteinExistence type="inferred from homology"/>
<dbReference type="EMBL" id="JAPDRL010000080">
    <property type="protein sequence ID" value="KAJ9659021.1"/>
    <property type="molecule type" value="Genomic_DNA"/>
</dbReference>
<comment type="function">
    <text evidence="9">Ubiquitin ligase protein which is a component of the N-end rule pathway. Recognizes and binds to proteins bearing specific N-terminal residues that are destabilizing according to the N-end rule, leading to their ubiquitination and subsequent degradation.</text>
</comment>
<dbReference type="InterPro" id="IPR003126">
    <property type="entry name" value="Znf_UBR"/>
</dbReference>
<keyword evidence="6 9" id="KW-0862">Zinc</keyword>
<dbReference type="Gene3D" id="1.10.10.2670">
    <property type="entry name" value="E3 ubiquitin-protein ligase"/>
    <property type="match status" value="1"/>
</dbReference>
<dbReference type="CDD" id="cd16482">
    <property type="entry name" value="RING-H2_UBR1-like"/>
    <property type="match status" value="1"/>
</dbReference>
<dbReference type="InterPro" id="IPR055194">
    <property type="entry name" value="UBR1-like_WH"/>
</dbReference>
<feature type="domain" description="UBR-type" evidence="11">
    <location>
        <begin position="85"/>
        <end position="157"/>
    </location>
</feature>
<dbReference type="Proteomes" id="UP001172684">
    <property type="component" value="Unassembled WGS sequence"/>
</dbReference>
<evidence type="ECO:0000256" key="8">
    <source>
        <dbReference type="PROSITE-ProRule" id="PRU00508"/>
    </source>
</evidence>
<name>A0ABQ9NM69_9PEZI</name>
<dbReference type="SMART" id="SM00396">
    <property type="entry name" value="ZnF_UBR1"/>
    <property type="match status" value="1"/>
</dbReference>
<evidence type="ECO:0000256" key="2">
    <source>
        <dbReference type="ARBA" id="ARBA00022679"/>
    </source>
</evidence>
<dbReference type="InterPro" id="IPR042065">
    <property type="entry name" value="E3_ELL-like"/>
</dbReference>
<dbReference type="EC" id="2.3.2.27" evidence="9"/>
<feature type="zinc finger region" description="UBR-type" evidence="8">
    <location>
        <begin position="85"/>
        <end position="157"/>
    </location>
</feature>
<gene>
    <name evidence="12" type="primary">UBR1</name>
    <name evidence="12" type="ORF">H2201_007543</name>
</gene>
<evidence type="ECO:0000256" key="5">
    <source>
        <dbReference type="ARBA" id="ARBA00022786"/>
    </source>
</evidence>
<feature type="region of interest" description="Disordered" evidence="10">
    <location>
        <begin position="394"/>
        <end position="513"/>
    </location>
</feature>
<dbReference type="InterPro" id="IPR044046">
    <property type="entry name" value="E3_ligase_UBR-like_C"/>
</dbReference>
<evidence type="ECO:0000256" key="1">
    <source>
        <dbReference type="ARBA" id="ARBA00000900"/>
    </source>
</evidence>
<accession>A0ABQ9NM69</accession>